<evidence type="ECO:0008006" key="9">
    <source>
        <dbReference type="Google" id="ProtNLM"/>
    </source>
</evidence>
<dbReference type="CDD" id="cd04435">
    <property type="entry name" value="DEP_fRom2"/>
    <property type="match status" value="1"/>
</dbReference>
<feature type="domain" description="PH" evidence="4">
    <location>
        <begin position="914"/>
        <end position="1055"/>
    </location>
</feature>
<keyword evidence="8" id="KW-1185">Reference proteome</keyword>
<accession>A0A8H6T3C7</accession>
<dbReference type="SMART" id="SM00325">
    <property type="entry name" value="RhoGEF"/>
    <property type="match status" value="2"/>
</dbReference>
<dbReference type="RefSeq" id="XP_037222956.1">
    <property type="nucleotide sequence ID" value="XM_037360071.1"/>
</dbReference>
<dbReference type="InterPro" id="IPR001849">
    <property type="entry name" value="PH_domain"/>
</dbReference>
<dbReference type="GO" id="GO:0035556">
    <property type="term" value="P:intracellular signal transduction"/>
    <property type="evidence" value="ECO:0007669"/>
    <property type="project" value="InterPro"/>
</dbReference>
<dbReference type="PANTHER" id="PTHR46572:SF1">
    <property type="entry name" value="RHO1 GUANINE NUCLEOTIDE EXCHANGE FACTOR TUS1"/>
    <property type="match status" value="1"/>
</dbReference>
<dbReference type="GO" id="GO:0005085">
    <property type="term" value="F:guanyl-nucleotide exchange factor activity"/>
    <property type="evidence" value="ECO:0007669"/>
    <property type="project" value="UniProtKB-KW"/>
</dbReference>
<feature type="region of interest" description="Disordered" evidence="3">
    <location>
        <begin position="1"/>
        <end position="227"/>
    </location>
</feature>
<dbReference type="InterPro" id="IPR001180">
    <property type="entry name" value="CNH_dom"/>
</dbReference>
<evidence type="ECO:0000256" key="2">
    <source>
        <dbReference type="ARBA" id="ARBA00022658"/>
    </source>
</evidence>
<gene>
    <name evidence="7" type="ORF">MIND_00321400</name>
</gene>
<feature type="compositionally biased region" description="Low complexity" evidence="3">
    <location>
        <begin position="39"/>
        <end position="58"/>
    </location>
</feature>
<name>A0A8H6T3C7_9AGAR</name>
<dbReference type="Pfam" id="PF15405">
    <property type="entry name" value="PH_5"/>
    <property type="match status" value="1"/>
</dbReference>
<feature type="compositionally biased region" description="Pro residues" evidence="3">
    <location>
        <begin position="73"/>
        <end position="93"/>
    </location>
</feature>
<feature type="region of interest" description="Disordered" evidence="3">
    <location>
        <begin position="988"/>
        <end position="1012"/>
    </location>
</feature>
<sequence>MNGGRPHTPVDRELQQLYDEVLAGFSETESETIDTGYGDSPTSTASPSTPYSDASSAPRKASRTPSASVRRLPLPPTPSSPSSQPPLIMPEPEPYGTSGELLRQATTGSKRKLPSAPGQRPTTATRQSDASSHYGGMTRQQSFRPPGAAAPAQPGSPSYDSSSDPYYSPRSNGQLAESQQYRFTPTYNDPSFSRSDSSQGLSRNTSANSTGAYRIPEPEQYLGLGPPGVDRRPSEMLRDLASYAPRGPLELHDEADGYWEEEEEEDENRFVNFALLSHFAVQLRDKVPRGTHVKGSIPYPRAFTGKDIVNTIQSLIQRELAVNHGISTDDRRAALQVARSLQSQLFFYEVEWGGHVLQDGVEDVYMFLDDQEGGSDMAPEREELPTGVVTMLTKCYSPSCSDEMPCYTYGCPRKGNLLTAPAVTPTEIPPIPLSESSWANTVPKEVLSQLPESEISRQTIIHKLISKEAQYIQDLETVETVFLRPLRSAIPPVIPPNQLEDFIDEVFGNILDLRVCNERLLEVMRVRQREQAPVIQRIGDVLLQAAADFRLAYPIYIGQHPLSEKRLKDEMDSNPEFRIFLEQCSRHSSRSVPGGDTIRLDLKHFLNRPAEHLQKYPVLLDAIYNETAEGNPDADYLMEAIAAIKNLQSVAQLRTFQVAMGKGVAGKWEWHDLVAPEVRAALPKDVQKRQAILFELIKGEMAYVKDLETIQKLYIHGLREAQPPIITPDRLELFIQEVFHNAAEICDHHRRLLEKFHEIQREQHPTIRSVSAAMMDAALNFRDAYMEYIPNYPIAAYRIDDEMANNPDFKNFVDQAVRHPDAHRLDMKNFINRPIPRLLRYELLLKGILDETPTSHDDRKEIPQVLEVIKALGKDTEPGVVSAKQKVELWRYNSNLLFKPGEAVDMDLLDPNRSLIFAGKVLRQPDNTIPTLEWSGWSELYVVLFDNYFVMTKPKDRDGITKYQVNRRPIPLDLLTLVNFTDPPTQRGAGLLRNLRGDRRDDPAAAATPESAGDSRMMYPWTIHHNGRLGGAHILFSESPQARSEWKQKLEEALGIRKVVQDSNRVFEIETLSADTFLVPSVQIGSPSPQWNQSTSFTGKVTCSVPFNTADGRGLVAIGCAEGVWIGFRHDPRSMRRVLHLKMVTQCAMLEEFGIFLVLADKSLFAYHIEALVPSSPHGTGASQVPQKLNGTKDVHFFSVGTLHNRTLVIYMKKKGLDSVFRVLEPVSDKINERVKAPAGLGSRLGFRSTKSEWFRIYRDFFLPSESFDLYFLKARVAILCTKGFEIMDLNDFKSVTIPLRDDARLAPLSKRCDACRPIGMFRSDEDGFLLCYNEFGVYVDKHGEPRRGGTTIEWEGNAEKVALHSPYVLLFDSRFIEVRHIESGRLVQIIPGNDIRCIWDGRGVGSSIVVTPAVDGEPTVQDAQVHAVMNGVDPAQPNRPSRALAQHVFELIPTIPLYLPEQAPGQNAPQPQYLSRNTSYSPPSQSPIRASGSNWR</sequence>
<keyword evidence="1" id="KW-0597">Phosphoprotein</keyword>
<dbReference type="InterPro" id="IPR041675">
    <property type="entry name" value="PH_5"/>
</dbReference>
<evidence type="ECO:0000259" key="4">
    <source>
        <dbReference type="PROSITE" id="PS50003"/>
    </source>
</evidence>
<dbReference type="PROSITE" id="PS50010">
    <property type="entry name" value="DH_2"/>
    <property type="match status" value="2"/>
</dbReference>
<feature type="compositionally biased region" description="Polar residues" evidence="3">
    <location>
        <begin position="120"/>
        <end position="131"/>
    </location>
</feature>
<feature type="domain" description="CNH" evidence="6">
    <location>
        <begin position="1098"/>
        <end position="1406"/>
    </location>
</feature>
<dbReference type="InterPro" id="IPR000591">
    <property type="entry name" value="DEP_dom"/>
</dbReference>
<keyword evidence="2" id="KW-0344">Guanine-nucleotide releasing factor</keyword>
<dbReference type="SUPFAM" id="SSF50729">
    <property type="entry name" value="PH domain-like"/>
    <property type="match status" value="1"/>
</dbReference>
<dbReference type="InterPro" id="IPR035899">
    <property type="entry name" value="DBL_dom_sf"/>
</dbReference>
<dbReference type="Pfam" id="PF00621">
    <property type="entry name" value="RhoGEF"/>
    <property type="match status" value="2"/>
</dbReference>
<dbReference type="PROSITE" id="PS50219">
    <property type="entry name" value="CNH"/>
    <property type="match status" value="1"/>
</dbReference>
<dbReference type="SMART" id="SM00233">
    <property type="entry name" value="PH"/>
    <property type="match status" value="1"/>
</dbReference>
<evidence type="ECO:0000313" key="7">
    <source>
        <dbReference type="EMBL" id="KAF7309506.1"/>
    </source>
</evidence>
<evidence type="ECO:0000256" key="1">
    <source>
        <dbReference type="ARBA" id="ARBA00022553"/>
    </source>
</evidence>
<dbReference type="Pfam" id="PF00780">
    <property type="entry name" value="CNH"/>
    <property type="match status" value="1"/>
</dbReference>
<reference evidence="7" key="1">
    <citation type="submission" date="2020-05" db="EMBL/GenBank/DDBJ databases">
        <title>Mycena genomes resolve the evolution of fungal bioluminescence.</title>
        <authorList>
            <person name="Tsai I.J."/>
        </authorList>
    </citation>
    <scope>NUCLEOTIDE SEQUENCE</scope>
    <source>
        <strain evidence="7">171206Taipei</strain>
    </source>
</reference>
<feature type="compositionally biased region" description="Polar residues" evidence="3">
    <location>
        <begin position="1465"/>
        <end position="1497"/>
    </location>
</feature>
<dbReference type="SUPFAM" id="SSF48065">
    <property type="entry name" value="DBL homology domain (DH-domain)"/>
    <property type="match status" value="2"/>
</dbReference>
<organism evidence="7 8">
    <name type="scientific">Mycena indigotica</name>
    <dbReference type="NCBI Taxonomy" id="2126181"/>
    <lineage>
        <taxon>Eukaryota</taxon>
        <taxon>Fungi</taxon>
        <taxon>Dikarya</taxon>
        <taxon>Basidiomycota</taxon>
        <taxon>Agaricomycotina</taxon>
        <taxon>Agaricomycetes</taxon>
        <taxon>Agaricomycetidae</taxon>
        <taxon>Agaricales</taxon>
        <taxon>Marasmiineae</taxon>
        <taxon>Mycenaceae</taxon>
        <taxon>Mycena</taxon>
    </lineage>
</organism>
<dbReference type="InterPro" id="IPR011993">
    <property type="entry name" value="PH-like_dom_sf"/>
</dbReference>
<dbReference type="Gene3D" id="2.30.29.30">
    <property type="entry name" value="Pleckstrin-homology domain (PH domain)/Phosphotyrosine-binding domain (PTB)"/>
    <property type="match status" value="1"/>
</dbReference>
<dbReference type="SMART" id="SM00036">
    <property type="entry name" value="CNH"/>
    <property type="match status" value="1"/>
</dbReference>
<feature type="domain" description="DH" evidence="5">
    <location>
        <begin position="456"/>
        <end position="647"/>
    </location>
</feature>
<dbReference type="Proteomes" id="UP000636479">
    <property type="component" value="Unassembled WGS sequence"/>
</dbReference>
<dbReference type="EMBL" id="JACAZF010000003">
    <property type="protein sequence ID" value="KAF7309506.1"/>
    <property type="molecule type" value="Genomic_DNA"/>
</dbReference>
<dbReference type="PANTHER" id="PTHR46572">
    <property type="entry name" value="RHO1 GDP-GTP EXCHANGE PROTEIN 1-RELATED"/>
    <property type="match status" value="1"/>
</dbReference>
<evidence type="ECO:0000259" key="6">
    <source>
        <dbReference type="PROSITE" id="PS50219"/>
    </source>
</evidence>
<evidence type="ECO:0000256" key="3">
    <source>
        <dbReference type="SAM" id="MobiDB-lite"/>
    </source>
</evidence>
<dbReference type="SMART" id="SM00049">
    <property type="entry name" value="DEP"/>
    <property type="match status" value="1"/>
</dbReference>
<comment type="caution">
    <text evidence="7">The sequence shown here is derived from an EMBL/GenBank/DDBJ whole genome shotgun (WGS) entry which is preliminary data.</text>
</comment>
<dbReference type="GeneID" id="59342587"/>
<dbReference type="InterPro" id="IPR052233">
    <property type="entry name" value="Rho-type_GEFs"/>
</dbReference>
<dbReference type="Gene3D" id="1.20.900.10">
    <property type="entry name" value="Dbl homology (DH) domain"/>
    <property type="match status" value="2"/>
</dbReference>
<evidence type="ECO:0000313" key="8">
    <source>
        <dbReference type="Proteomes" id="UP000636479"/>
    </source>
</evidence>
<dbReference type="OrthoDB" id="2272012at2759"/>
<dbReference type="InterPro" id="IPR000219">
    <property type="entry name" value="DH_dom"/>
</dbReference>
<feature type="compositionally biased region" description="Polar residues" evidence="3">
    <location>
        <begin position="170"/>
        <end position="211"/>
    </location>
</feature>
<feature type="region of interest" description="Disordered" evidence="3">
    <location>
        <begin position="1462"/>
        <end position="1497"/>
    </location>
</feature>
<feature type="compositionally biased region" description="Low complexity" evidence="3">
    <location>
        <begin position="145"/>
        <end position="169"/>
    </location>
</feature>
<feature type="domain" description="DH" evidence="5">
    <location>
        <begin position="688"/>
        <end position="879"/>
    </location>
</feature>
<dbReference type="CDD" id="cd00160">
    <property type="entry name" value="RhoGEF"/>
    <property type="match status" value="2"/>
</dbReference>
<evidence type="ECO:0000259" key="5">
    <source>
        <dbReference type="PROSITE" id="PS50010"/>
    </source>
</evidence>
<protein>
    <recommendedName>
        <fullName evidence="9">Signal transducer</fullName>
    </recommendedName>
</protein>
<proteinExistence type="predicted"/>
<dbReference type="PROSITE" id="PS50003">
    <property type="entry name" value="PH_DOMAIN"/>
    <property type="match status" value="1"/>
</dbReference>